<keyword evidence="2" id="KW-1185">Reference proteome</keyword>
<name>A0A9W6WRE7_9STRA</name>
<proteinExistence type="predicted"/>
<evidence type="ECO:0000313" key="1">
    <source>
        <dbReference type="EMBL" id="GMF14593.1"/>
    </source>
</evidence>
<dbReference type="OrthoDB" id="127257at2759"/>
<reference evidence="1" key="1">
    <citation type="submission" date="2023-04" db="EMBL/GenBank/DDBJ databases">
        <title>Phytophthora fragariaefolia NBRC 109709.</title>
        <authorList>
            <person name="Ichikawa N."/>
            <person name="Sato H."/>
            <person name="Tonouchi N."/>
        </authorList>
    </citation>
    <scope>NUCLEOTIDE SEQUENCE</scope>
    <source>
        <strain evidence="1">NBRC 109709</strain>
    </source>
</reference>
<organism evidence="1 2">
    <name type="scientific">Phytophthora fragariaefolia</name>
    <dbReference type="NCBI Taxonomy" id="1490495"/>
    <lineage>
        <taxon>Eukaryota</taxon>
        <taxon>Sar</taxon>
        <taxon>Stramenopiles</taxon>
        <taxon>Oomycota</taxon>
        <taxon>Peronosporomycetes</taxon>
        <taxon>Peronosporales</taxon>
        <taxon>Peronosporaceae</taxon>
        <taxon>Phytophthora</taxon>
    </lineage>
</organism>
<sequence length="123" mass="13318">MNDQDVAVAGARLTEDEEAAQVRLVQQQATTDGAYSVLAEDGLPTATNDVEGERLPMKLGSSARYSVAGTGWMLRGERSRRPAPADVIEGIGGFMLDVIGVWTFYMRNVAKRVSSGPWCRANQ</sequence>
<dbReference type="Proteomes" id="UP001165121">
    <property type="component" value="Unassembled WGS sequence"/>
</dbReference>
<gene>
    <name evidence="1" type="ORF">Pfra01_000011200</name>
</gene>
<accession>A0A9W6WRE7</accession>
<dbReference type="AlphaFoldDB" id="A0A9W6WRE7"/>
<comment type="caution">
    <text evidence="1">The sequence shown here is derived from an EMBL/GenBank/DDBJ whole genome shotgun (WGS) entry which is preliminary data.</text>
</comment>
<dbReference type="EMBL" id="BSXT01000008">
    <property type="protein sequence ID" value="GMF14593.1"/>
    <property type="molecule type" value="Genomic_DNA"/>
</dbReference>
<evidence type="ECO:0000313" key="2">
    <source>
        <dbReference type="Proteomes" id="UP001165121"/>
    </source>
</evidence>
<protein>
    <submittedName>
        <fullName evidence="1">Unnamed protein product</fullName>
    </submittedName>
</protein>